<dbReference type="RefSeq" id="WP_394818737.1">
    <property type="nucleotide sequence ID" value="NZ_JAWJZY010000001.1"/>
</dbReference>
<proteinExistence type="predicted"/>
<gene>
    <name evidence="2" type="ORF">DOFOFD_01705</name>
</gene>
<feature type="compositionally biased region" description="Basic residues" evidence="1">
    <location>
        <begin position="173"/>
        <end position="182"/>
    </location>
</feature>
<keyword evidence="3" id="KW-1185">Reference proteome</keyword>
<comment type="caution">
    <text evidence="2">The sequence shown here is derived from an EMBL/GenBank/DDBJ whole genome shotgun (WGS) entry which is preliminary data.</text>
</comment>
<accession>A0ABU7TZY7</accession>
<feature type="region of interest" description="Disordered" evidence="1">
    <location>
        <begin position="161"/>
        <end position="182"/>
    </location>
</feature>
<name>A0ABU7TZY7_9PROT</name>
<evidence type="ECO:0000313" key="3">
    <source>
        <dbReference type="Proteomes" id="UP001312908"/>
    </source>
</evidence>
<dbReference type="Proteomes" id="UP001312908">
    <property type="component" value="Unassembled WGS sequence"/>
</dbReference>
<dbReference type="EMBL" id="JAWJZY010000001">
    <property type="protein sequence ID" value="MEE8657730.1"/>
    <property type="molecule type" value="Genomic_DNA"/>
</dbReference>
<protein>
    <submittedName>
        <fullName evidence="2">Uncharacterized protein</fullName>
    </submittedName>
</protein>
<evidence type="ECO:0000256" key="1">
    <source>
        <dbReference type="SAM" id="MobiDB-lite"/>
    </source>
</evidence>
<organism evidence="2 3">
    <name type="scientific">Sorlinia euscelidii</name>
    <dbReference type="NCBI Taxonomy" id="3081148"/>
    <lineage>
        <taxon>Bacteria</taxon>
        <taxon>Pseudomonadati</taxon>
        <taxon>Pseudomonadota</taxon>
        <taxon>Alphaproteobacteria</taxon>
        <taxon>Acetobacterales</taxon>
        <taxon>Acetobacteraceae</taxon>
        <taxon>Sorlinia</taxon>
    </lineage>
</organism>
<reference evidence="2 3" key="1">
    <citation type="submission" date="2023-10" db="EMBL/GenBank/DDBJ databases">
        <title>Sorlinia euscelidii gen. nov., sp. nov., an acetic acid bacteria isolated from the gut of Euscelidius variegatus emitter.</title>
        <authorList>
            <person name="Michoud G."/>
            <person name="Marasco R."/>
            <person name="Seferji K."/>
            <person name="Gonella E."/>
            <person name="Garuglieri E."/>
            <person name="Alma A."/>
            <person name="Mapelli F."/>
            <person name="Borin S."/>
            <person name="Daffonchio D."/>
            <person name="Crotti E."/>
        </authorList>
    </citation>
    <scope>NUCLEOTIDE SEQUENCE [LARGE SCALE GENOMIC DNA]</scope>
    <source>
        <strain evidence="2 3">EV16P</strain>
    </source>
</reference>
<evidence type="ECO:0000313" key="2">
    <source>
        <dbReference type="EMBL" id="MEE8657730.1"/>
    </source>
</evidence>
<sequence>MRHATYFMAAAILTVLNGCGFFDSRNARLAESRLVGLSSQQLQACAGVPAKKEKIGDHIELYQYTGSKAAETASGVTLIPVGDIANLIQNLLSGGGTNCTAVMRLDYDRVSEVHYTGDSDEVVGSDGICAVIVRGCVRHPPAIYSAQEVPVLKPAPTIVATDTPGNPQNDKRTFRRPRRAGLRSQVKRRSIRTCATPDFLNISVMAAKPCFS</sequence>